<proteinExistence type="predicted"/>
<gene>
    <name evidence="1" type="ORF">7F7_42</name>
</gene>
<sequence length="56" mass="6601">MIKVNLNGKRYRLCDVYKYFDVSDSTVRKRYDEGLRGPELIHGKGVYEYGADVRKK</sequence>
<name>A0A2H4J5F0_9CAUD</name>
<organism evidence="1">
    <name type="scientific">uncultured Caudovirales phage</name>
    <dbReference type="NCBI Taxonomy" id="2100421"/>
    <lineage>
        <taxon>Viruses</taxon>
        <taxon>Duplodnaviria</taxon>
        <taxon>Heunggongvirae</taxon>
        <taxon>Uroviricota</taxon>
        <taxon>Caudoviricetes</taxon>
        <taxon>Peduoviridae</taxon>
        <taxon>Maltschvirus</taxon>
        <taxon>Maltschvirus maltsch</taxon>
    </lineage>
</organism>
<dbReference type="EMBL" id="MF417907">
    <property type="protein sequence ID" value="ASN70482.1"/>
    <property type="molecule type" value="Genomic_DNA"/>
</dbReference>
<protein>
    <submittedName>
        <fullName evidence="1">Uncharacterized protein</fullName>
    </submittedName>
</protein>
<evidence type="ECO:0000313" key="1">
    <source>
        <dbReference type="EMBL" id="ASN70482.1"/>
    </source>
</evidence>
<accession>A0A2H4J5F0</accession>
<reference evidence="1" key="1">
    <citation type="submission" date="2017-06" db="EMBL/GenBank/DDBJ databases">
        <title>Novel phages from South African skin metaviromes.</title>
        <authorList>
            <person name="van Zyl L.J."/>
            <person name="Abrahams Y."/>
            <person name="Stander E.A."/>
            <person name="Kirby B.M."/>
            <person name="Clavaud C."/>
            <person name="Farcet C."/>
            <person name="Breton L."/>
            <person name="Trindade M.I."/>
        </authorList>
    </citation>
    <scope>NUCLEOTIDE SEQUENCE</scope>
</reference>